<evidence type="ECO:0000256" key="1">
    <source>
        <dbReference type="SAM" id="MobiDB-lite"/>
    </source>
</evidence>
<sequence>MVIGNKERSGTVSVSIDGKRRIVNAAGAPQIAGKTAGTADLERKDPLDTPPT</sequence>
<dbReference type="Proteomes" id="UP000198397">
    <property type="component" value="Unassembled WGS sequence"/>
</dbReference>
<evidence type="ECO:0000313" key="3">
    <source>
        <dbReference type="Proteomes" id="UP000198397"/>
    </source>
</evidence>
<feature type="compositionally biased region" description="Basic and acidic residues" evidence="1">
    <location>
        <begin position="40"/>
        <end position="52"/>
    </location>
</feature>
<protein>
    <submittedName>
        <fullName evidence="2">Uncharacterized protein</fullName>
    </submittedName>
</protein>
<keyword evidence="3" id="KW-1185">Reference proteome</keyword>
<gene>
    <name evidence="2" type="ORF">SAMN06264855_1412</name>
</gene>
<dbReference type="EMBL" id="FZNQ01000041">
    <property type="protein sequence ID" value="SNR69565.1"/>
    <property type="molecule type" value="Genomic_DNA"/>
</dbReference>
<proteinExistence type="predicted"/>
<reference evidence="2 3" key="1">
    <citation type="submission" date="2017-06" db="EMBL/GenBank/DDBJ databases">
        <authorList>
            <person name="Kim H.J."/>
            <person name="Triplett B.A."/>
        </authorList>
    </citation>
    <scope>NUCLEOTIDE SEQUENCE [LARGE SCALE GENOMIC DNA]</scope>
    <source>
        <strain evidence="2 3">DSM 8800</strain>
    </source>
</reference>
<name>A0A238YEB1_HALVU</name>
<evidence type="ECO:0000313" key="2">
    <source>
        <dbReference type="EMBL" id="SNR69565.1"/>
    </source>
</evidence>
<feature type="region of interest" description="Disordered" evidence="1">
    <location>
        <begin position="27"/>
        <end position="52"/>
    </location>
</feature>
<organism evidence="2 3">
    <name type="scientific">Halorubrum vacuolatum</name>
    <name type="common">Natronobacterium vacuolatum</name>
    <dbReference type="NCBI Taxonomy" id="63740"/>
    <lineage>
        <taxon>Archaea</taxon>
        <taxon>Methanobacteriati</taxon>
        <taxon>Methanobacteriota</taxon>
        <taxon>Stenosarchaea group</taxon>
        <taxon>Halobacteria</taxon>
        <taxon>Halobacteriales</taxon>
        <taxon>Haloferacaceae</taxon>
        <taxon>Halorubrum</taxon>
    </lineage>
</organism>
<dbReference type="AlphaFoldDB" id="A0A238YEB1"/>
<accession>A0A238YEB1</accession>